<sequence>MSDSPQSQGRDVTLAVPLGILTWLINTDIGSCGRNPSDQAVRHTGPVPSQYPFCRRFLVFPLRLTDLPAYPRLASLRAGRRTSHKVGSIYDRRKICPKWSWGTRAVPVPLPTPYLTVGCEIGSCGSVVASLPGFAPWRSVYKVYTLYISFLSRTPGPSHLWLERVLSSLLLTQSLP</sequence>
<gene>
    <name evidence="1" type="ORF">SODALDRAFT_34581</name>
</gene>
<dbReference type="RefSeq" id="XP_028471053.1">
    <property type="nucleotide sequence ID" value="XM_028613222.1"/>
</dbReference>
<proteinExistence type="predicted"/>
<accession>A0A3N2Q970</accession>
<organism evidence="1 2">
    <name type="scientific">Sodiomyces alkalinus (strain CBS 110278 / VKM F-3762 / F11)</name>
    <name type="common">Alkaliphilic filamentous fungus</name>
    <dbReference type="NCBI Taxonomy" id="1314773"/>
    <lineage>
        <taxon>Eukaryota</taxon>
        <taxon>Fungi</taxon>
        <taxon>Dikarya</taxon>
        <taxon>Ascomycota</taxon>
        <taxon>Pezizomycotina</taxon>
        <taxon>Sordariomycetes</taxon>
        <taxon>Hypocreomycetidae</taxon>
        <taxon>Glomerellales</taxon>
        <taxon>Plectosphaerellaceae</taxon>
        <taxon>Sodiomyces</taxon>
    </lineage>
</organism>
<dbReference type="AlphaFoldDB" id="A0A3N2Q970"/>
<protein>
    <submittedName>
        <fullName evidence="1">Uncharacterized protein</fullName>
    </submittedName>
</protein>
<evidence type="ECO:0000313" key="1">
    <source>
        <dbReference type="EMBL" id="ROT43247.1"/>
    </source>
</evidence>
<dbReference type="EMBL" id="ML119051">
    <property type="protein sequence ID" value="ROT43247.1"/>
    <property type="molecule type" value="Genomic_DNA"/>
</dbReference>
<name>A0A3N2Q970_SODAK</name>
<dbReference type="Proteomes" id="UP000272025">
    <property type="component" value="Unassembled WGS sequence"/>
</dbReference>
<reference evidence="1 2" key="1">
    <citation type="journal article" date="2018" name="Mol. Ecol.">
        <title>The obligate alkalophilic soda-lake fungus Sodiomyces alkalinus has shifted to a protein diet.</title>
        <authorList>
            <person name="Grum-Grzhimaylo A.A."/>
            <person name="Falkoski D.L."/>
            <person name="van den Heuvel J."/>
            <person name="Valero-Jimenez C.A."/>
            <person name="Min B."/>
            <person name="Choi I.G."/>
            <person name="Lipzen A."/>
            <person name="Daum C.G."/>
            <person name="Aanen D.K."/>
            <person name="Tsang A."/>
            <person name="Henrissat B."/>
            <person name="Bilanenko E.N."/>
            <person name="de Vries R.P."/>
            <person name="van Kan J.A.L."/>
            <person name="Grigoriev I.V."/>
            <person name="Debets A.J.M."/>
        </authorList>
    </citation>
    <scope>NUCLEOTIDE SEQUENCE [LARGE SCALE GENOMIC DNA]</scope>
    <source>
        <strain evidence="1 2">F11</strain>
    </source>
</reference>
<keyword evidence="2" id="KW-1185">Reference proteome</keyword>
<dbReference type="GeneID" id="39581700"/>
<evidence type="ECO:0000313" key="2">
    <source>
        <dbReference type="Proteomes" id="UP000272025"/>
    </source>
</evidence>